<protein>
    <submittedName>
        <fullName evidence="3">Hotdog fold thioesterase</fullName>
    </submittedName>
</protein>
<dbReference type="InterPro" id="IPR006683">
    <property type="entry name" value="Thioestr_dom"/>
</dbReference>
<dbReference type="GO" id="GO:0016289">
    <property type="term" value="F:acyl-CoA hydrolase activity"/>
    <property type="evidence" value="ECO:0007669"/>
    <property type="project" value="TreeGrafter"/>
</dbReference>
<dbReference type="AlphaFoldDB" id="A0A7C9TQC9"/>
<gene>
    <name evidence="3" type="ORF">G3T37_06970</name>
</gene>
<evidence type="ECO:0000313" key="4">
    <source>
        <dbReference type="Proteomes" id="UP000479756"/>
    </source>
</evidence>
<feature type="domain" description="Thioesterase" evidence="2">
    <location>
        <begin position="37"/>
        <end position="110"/>
    </location>
</feature>
<sequence>MFRRDPEVASLGITVRSVSPGSVDLEWIIDHRFLNSHGIQHGGFTFLLADTALAYCCASLGRSSVTRTAEIAFLSGVPAGARLIARAEVRAISGRTTICDVRVTGEDNALYAEFRGHAVTTATSSTQ</sequence>
<evidence type="ECO:0000256" key="1">
    <source>
        <dbReference type="ARBA" id="ARBA00022801"/>
    </source>
</evidence>
<reference evidence="3 4" key="1">
    <citation type="journal article" date="2014" name="Int. J. Syst. Evol. Microbiol.">
        <title>Description of Galbitalea soli gen. nov., sp. nov., and Frondihabitans sucicola sp. nov.</title>
        <authorList>
            <person name="Kim S.J."/>
            <person name="Lim J.M."/>
            <person name="Ahn J.H."/>
            <person name="Weon H.Y."/>
            <person name="Hamada M."/>
            <person name="Suzuki K."/>
            <person name="Ahn T.Y."/>
            <person name="Kwon S.W."/>
        </authorList>
    </citation>
    <scope>NUCLEOTIDE SEQUENCE [LARGE SCALE GENOMIC DNA]</scope>
    <source>
        <strain evidence="3 4">NBRC 108727</strain>
    </source>
</reference>
<dbReference type="SUPFAM" id="SSF54637">
    <property type="entry name" value="Thioesterase/thiol ester dehydrase-isomerase"/>
    <property type="match status" value="1"/>
</dbReference>
<proteinExistence type="predicted"/>
<evidence type="ECO:0000313" key="3">
    <source>
        <dbReference type="EMBL" id="NEM91095.1"/>
    </source>
</evidence>
<accession>A0A7C9TQC9</accession>
<name>A0A7C9TQC9_9MICO</name>
<dbReference type="Pfam" id="PF03061">
    <property type="entry name" value="4HBT"/>
    <property type="match status" value="1"/>
</dbReference>
<evidence type="ECO:0000259" key="2">
    <source>
        <dbReference type="Pfam" id="PF03061"/>
    </source>
</evidence>
<dbReference type="InterPro" id="IPR003736">
    <property type="entry name" value="PAAI_dom"/>
</dbReference>
<dbReference type="PANTHER" id="PTHR42856">
    <property type="entry name" value="ACYL-COENZYME A THIOESTERASE PAAI"/>
    <property type="match status" value="1"/>
</dbReference>
<dbReference type="NCBIfam" id="TIGR00369">
    <property type="entry name" value="unchar_dom_1"/>
    <property type="match status" value="1"/>
</dbReference>
<keyword evidence="1" id="KW-0378">Hydrolase</keyword>
<dbReference type="EMBL" id="JAAGWZ010000002">
    <property type="protein sequence ID" value="NEM91095.1"/>
    <property type="molecule type" value="Genomic_DNA"/>
</dbReference>
<dbReference type="InterPro" id="IPR052723">
    <property type="entry name" value="Acyl-CoA_thioesterase_PaaI"/>
</dbReference>
<comment type="caution">
    <text evidence="3">The sequence shown here is derived from an EMBL/GenBank/DDBJ whole genome shotgun (WGS) entry which is preliminary data.</text>
</comment>
<dbReference type="Proteomes" id="UP000479756">
    <property type="component" value="Unassembled WGS sequence"/>
</dbReference>
<dbReference type="PANTHER" id="PTHR42856:SF1">
    <property type="entry name" value="ACYL-COENZYME A THIOESTERASE PAAI"/>
    <property type="match status" value="1"/>
</dbReference>
<organism evidence="3 4">
    <name type="scientific">Galbitalea soli</name>
    <dbReference type="NCBI Taxonomy" id="1268042"/>
    <lineage>
        <taxon>Bacteria</taxon>
        <taxon>Bacillati</taxon>
        <taxon>Actinomycetota</taxon>
        <taxon>Actinomycetes</taxon>
        <taxon>Micrococcales</taxon>
        <taxon>Microbacteriaceae</taxon>
        <taxon>Galbitalea</taxon>
    </lineage>
</organism>
<dbReference type="InterPro" id="IPR029069">
    <property type="entry name" value="HotDog_dom_sf"/>
</dbReference>
<keyword evidence="4" id="KW-1185">Reference proteome</keyword>
<dbReference type="CDD" id="cd03443">
    <property type="entry name" value="PaaI_thioesterase"/>
    <property type="match status" value="1"/>
</dbReference>
<dbReference type="Gene3D" id="3.10.129.10">
    <property type="entry name" value="Hotdog Thioesterase"/>
    <property type="match status" value="1"/>
</dbReference>